<dbReference type="GO" id="GO:0032259">
    <property type="term" value="P:methylation"/>
    <property type="evidence" value="ECO:0007669"/>
    <property type="project" value="UniProtKB-KW"/>
</dbReference>
<dbReference type="AlphaFoldDB" id="A0A6L5GU54"/>
<evidence type="ECO:0000256" key="4">
    <source>
        <dbReference type="ARBA" id="ARBA00047942"/>
    </source>
</evidence>
<protein>
    <recommendedName>
        <fullName evidence="1">site-specific DNA-methyltransferase (adenine-specific)</fullName>
        <ecNumber evidence="1">2.1.1.72</ecNumber>
    </recommendedName>
</protein>
<dbReference type="Gene3D" id="3.40.50.150">
    <property type="entry name" value="Vaccinia Virus protein VP39"/>
    <property type="match status" value="1"/>
</dbReference>
<dbReference type="EMBL" id="VOGB01000005">
    <property type="protein sequence ID" value="MQM73602.1"/>
    <property type="molecule type" value="Genomic_DNA"/>
</dbReference>
<evidence type="ECO:0000259" key="7">
    <source>
        <dbReference type="Pfam" id="PF20466"/>
    </source>
</evidence>
<evidence type="ECO:0000259" key="6">
    <source>
        <dbReference type="Pfam" id="PF20465"/>
    </source>
</evidence>
<feature type="domain" description="MmeI-like DNA-methyltransferase" evidence="9">
    <location>
        <begin position="377"/>
        <end position="643"/>
    </location>
</feature>
<dbReference type="InterPro" id="IPR029063">
    <property type="entry name" value="SAM-dependent_MTases_sf"/>
</dbReference>
<dbReference type="Pfam" id="PF20467">
    <property type="entry name" value="MmeI_C"/>
    <property type="match status" value="1"/>
</dbReference>
<dbReference type="PRINTS" id="PR00507">
    <property type="entry name" value="N12N6MTFRASE"/>
</dbReference>
<keyword evidence="11" id="KW-1185">Reference proteome</keyword>
<dbReference type="Pfam" id="PF20473">
    <property type="entry name" value="MmeI_Mtase"/>
    <property type="match status" value="1"/>
</dbReference>
<dbReference type="PANTHER" id="PTHR33841">
    <property type="entry name" value="DNA METHYLTRANSFERASE YEEA-RELATED"/>
    <property type="match status" value="1"/>
</dbReference>
<dbReference type="Pfam" id="PF20465">
    <property type="entry name" value="MmeI_hel"/>
    <property type="match status" value="1"/>
</dbReference>
<feature type="domain" description="MmeI-like helicase spacer" evidence="6">
    <location>
        <begin position="215"/>
        <end position="289"/>
    </location>
</feature>
<dbReference type="SUPFAM" id="SSF53335">
    <property type="entry name" value="S-adenosyl-L-methionine-dependent methyltransferases"/>
    <property type="match status" value="1"/>
</dbReference>
<feature type="domain" description="MmeI-like target recognition" evidence="7">
    <location>
        <begin position="661"/>
        <end position="864"/>
    </location>
</feature>
<feature type="domain" description="MmeI-like N-terminal" evidence="5">
    <location>
        <begin position="9"/>
        <end position="189"/>
    </location>
</feature>
<evidence type="ECO:0000259" key="5">
    <source>
        <dbReference type="Pfam" id="PF20464"/>
    </source>
</evidence>
<dbReference type="InterPro" id="IPR046818">
    <property type="entry name" value="MmeI_C"/>
</dbReference>
<sequence length="950" mass="108629">MTDAEQREAARQFINRWKGRGNEDEDGRSYWIELLHDVLGMEDVTQHVDFEKKVYVDGNKKRIDAYLPETKVIIEQKSLGKALDQKIRNSGGVDLTPFDQAKRYNDSLDYDEKARWIVTCNFAEIWIYDMNQMNAKDVAPIVIQLGELQDKYPMLDFLIKQDVKKVSHEMKVSIEAGNIVGKLYDAFAKEFGLPETAPKNETPEEKAQREADLRSLNALCVRLVFCLYAEDAGIFDRASFHDYVASFEPQRLRMALKELFKILDTPIDKRDRFLADDLAAFPYVNGGLFSDETLEIPPFTDELKDVLLIDASENFDWRDISPTIFGAVFESTLNPETRRKGGMHYTSRENIHKVIDPLFLNDLKSELEDVLNTKGNKKRINALKMYQQKLASLTFLDPACGSGNFLTETYLSLRKLENRVIQELIAIDSGVFGQIKMGESMVNPIKVLISQFYGIEINDFAVTVAKTALWIAESQMMQETESIIKMELDFLPLTTNANIVEGNALRIDWNDVVPASELSYIMGNPPFIGSSMMTKTQKDEVVSIVGKIHLSNSIDYVGGWYYKAAIMIQNTNVKVTFVSTNSITQGEQVEPLWDQLLNKYKIKIDFAYRTFRWDSEANLKAHVHCVIIGFSSQSTPVKNKKIYEDETVSSVDNINPYLVNAPNILIKSRSKPICDVRKMTKGNQPTDHGNFILSEEEKEKLITDDPSIKCCVRRYIGARDYLNNNEKRYCLWLKDITPSVYRNNKEIMRRLQAIKEFREQSSAAPTRRSAQTPFKFFSTPQTDESFLIVPRVSSERRRYIPIGFMPKEYIAADSCSIVCGAGLYGFGVLESNVHMAWMRTVCGRLKSDYRYSGSVVYNNFPWPSPTDKQKETIEKTAQSILDARDLYPDSSLADLYDPLTMPPELRKAHQMNDRAVMQAYGFSTKMSESDCVAELMKMYQQLTTAETKKK</sequence>
<evidence type="ECO:0000259" key="8">
    <source>
        <dbReference type="Pfam" id="PF20467"/>
    </source>
</evidence>
<gene>
    <name evidence="10" type="ORF">FRC53_09370</name>
</gene>
<dbReference type="GO" id="GO:0009007">
    <property type="term" value="F:site-specific DNA-methyltransferase (adenine-specific) activity"/>
    <property type="evidence" value="ECO:0007669"/>
    <property type="project" value="UniProtKB-EC"/>
</dbReference>
<evidence type="ECO:0000313" key="11">
    <source>
        <dbReference type="Proteomes" id="UP000473648"/>
    </source>
</evidence>
<comment type="caution">
    <text evidence="10">The sequence shown here is derived from an EMBL/GenBank/DDBJ whole genome shotgun (WGS) entry which is preliminary data.</text>
</comment>
<dbReference type="InterPro" id="IPR050953">
    <property type="entry name" value="N4_N6_ade-DNA_methylase"/>
</dbReference>
<proteinExistence type="predicted"/>
<organism evidence="10 11">
    <name type="scientific">Candidatus Pseudoramibacter fermentans</name>
    <dbReference type="NCBI Taxonomy" id="2594427"/>
    <lineage>
        <taxon>Bacteria</taxon>
        <taxon>Bacillati</taxon>
        <taxon>Bacillota</taxon>
        <taxon>Clostridia</taxon>
        <taxon>Eubacteriales</taxon>
        <taxon>Eubacteriaceae</taxon>
        <taxon>Pseudoramibacter</taxon>
    </lineage>
</organism>
<evidence type="ECO:0000259" key="9">
    <source>
        <dbReference type="Pfam" id="PF20473"/>
    </source>
</evidence>
<dbReference type="EC" id="2.1.1.72" evidence="1"/>
<evidence type="ECO:0000256" key="3">
    <source>
        <dbReference type="ARBA" id="ARBA00022679"/>
    </source>
</evidence>
<dbReference type="Pfam" id="PF20464">
    <property type="entry name" value="MmeI_N"/>
    <property type="match status" value="1"/>
</dbReference>
<dbReference type="InterPro" id="IPR046820">
    <property type="entry name" value="MmeI_TRD"/>
</dbReference>
<evidence type="ECO:0000313" key="10">
    <source>
        <dbReference type="EMBL" id="MQM73602.1"/>
    </source>
</evidence>
<evidence type="ECO:0000256" key="1">
    <source>
        <dbReference type="ARBA" id="ARBA00011900"/>
    </source>
</evidence>
<comment type="catalytic activity">
    <reaction evidence="4">
        <text>a 2'-deoxyadenosine in DNA + S-adenosyl-L-methionine = an N(6)-methyl-2'-deoxyadenosine in DNA + S-adenosyl-L-homocysteine + H(+)</text>
        <dbReference type="Rhea" id="RHEA:15197"/>
        <dbReference type="Rhea" id="RHEA-COMP:12418"/>
        <dbReference type="Rhea" id="RHEA-COMP:12419"/>
        <dbReference type="ChEBI" id="CHEBI:15378"/>
        <dbReference type="ChEBI" id="CHEBI:57856"/>
        <dbReference type="ChEBI" id="CHEBI:59789"/>
        <dbReference type="ChEBI" id="CHEBI:90615"/>
        <dbReference type="ChEBI" id="CHEBI:90616"/>
        <dbReference type="EC" id="2.1.1.72"/>
    </reaction>
</comment>
<dbReference type="PANTHER" id="PTHR33841:SF1">
    <property type="entry name" value="DNA METHYLTRANSFERASE A"/>
    <property type="match status" value="1"/>
</dbReference>
<dbReference type="InterPro" id="IPR046816">
    <property type="entry name" value="MmeI_Mtase"/>
</dbReference>
<keyword evidence="3" id="KW-0808">Transferase</keyword>
<dbReference type="InterPro" id="IPR046819">
    <property type="entry name" value="MmeI_hel"/>
</dbReference>
<keyword evidence="2 10" id="KW-0489">Methyltransferase</keyword>
<dbReference type="Pfam" id="PF20466">
    <property type="entry name" value="MmeI_TRD"/>
    <property type="match status" value="1"/>
</dbReference>
<dbReference type="Proteomes" id="UP000473648">
    <property type="component" value="Unassembled WGS sequence"/>
</dbReference>
<accession>A0A6L5GU54</accession>
<evidence type="ECO:0000256" key="2">
    <source>
        <dbReference type="ARBA" id="ARBA00022603"/>
    </source>
</evidence>
<reference evidence="10" key="1">
    <citation type="journal article" date="2020" name="Appl. Environ. Microbiol.">
        <title>Medium-Chain Fatty Acid Synthesis by 'Candidatus Weimeria bifida' gen. nov., sp. nov., and 'Candidatus Pseudoramibacter fermentans' sp. nov.</title>
        <authorList>
            <person name="Scarborough M.J."/>
            <person name="Myers K.S."/>
            <person name="Donohue T.J."/>
            <person name="Noguera D.R."/>
        </authorList>
    </citation>
    <scope>NUCLEOTIDE SEQUENCE</scope>
    <source>
        <strain evidence="10">EUB1.1</strain>
    </source>
</reference>
<dbReference type="InterPro" id="IPR046817">
    <property type="entry name" value="MmeI_N"/>
</dbReference>
<name>A0A6L5GU54_9FIRM</name>
<feature type="domain" description="MmeI-like C-terminal" evidence="8">
    <location>
        <begin position="867"/>
        <end position="944"/>
    </location>
</feature>